<evidence type="ECO:0000313" key="3">
    <source>
        <dbReference type="Proteomes" id="UP001385951"/>
    </source>
</evidence>
<gene>
    <name evidence="2" type="ORF">QCA50_000661</name>
</gene>
<feature type="region of interest" description="Disordered" evidence="1">
    <location>
        <begin position="104"/>
        <end position="294"/>
    </location>
</feature>
<protein>
    <submittedName>
        <fullName evidence="2">Uncharacterized protein</fullName>
    </submittedName>
</protein>
<accession>A0AAW0GRA1</accession>
<evidence type="ECO:0000313" key="2">
    <source>
        <dbReference type="EMBL" id="KAK7696021.1"/>
    </source>
</evidence>
<sequence>MFDPAEINLMEKQLLFLLDYDLRFDEQEAIAHFFPFMPSLSPKAKEDRAAAVKCAKARVQAVSMPLTPPHDSPDVPAASSAPLASVHNLVKRISSAYLSVPVNNASERSRPMSRASSSSTLGSETTSGSESDWTTSAESSPASTDASSVYDSEVELDDAKDSEFPQHRVPMYPSFARQGRKVSTASTCTITSDTTTAGSDRRASLKGKVSPRAGMGRGSGVKPSASSGGLRGSTNVSFLSRMWGAATKSHSQDKKDTQDGSESAEAHGQSSSFRRLTHSRSSLLRYSQSKPVDV</sequence>
<keyword evidence="3" id="KW-1185">Reference proteome</keyword>
<feature type="compositionally biased region" description="Polar residues" evidence="1">
    <location>
        <begin position="224"/>
        <end position="238"/>
    </location>
</feature>
<feature type="compositionally biased region" description="Low complexity" evidence="1">
    <location>
        <begin position="270"/>
        <end position="287"/>
    </location>
</feature>
<evidence type="ECO:0000256" key="1">
    <source>
        <dbReference type="SAM" id="MobiDB-lite"/>
    </source>
</evidence>
<reference evidence="2 3" key="1">
    <citation type="submission" date="2022-09" db="EMBL/GenBank/DDBJ databases">
        <authorList>
            <person name="Palmer J.M."/>
        </authorList>
    </citation>
    <scope>NUCLEOTIDE SEQUENCE [LARGE SCALE GENOMIC DNA]</scope>
    <source>
        <strain evidence="2 3">DSM 7382</strain>
    </source>
</reference>
<feature type="compositionally biased region" description="Basic and acidic residues" evidence="1">
    <location>
        <begin position="157"/>
        <end position="166"/>
    </location>
</feature>
<dbReference type="Proteomes" id="UP001385951">
    <property type="component" value="Unassembled WGS sequence"/>
</dbReference>
<dbReference type="EMBL" id="JASBNA010000001">
    <property type="protein sequence ID" value="KAK7696021.1"/>
    <property type="molecule type" value="Genomic_DNA"/>
</dbReference>
<name>A0AAW0GRA1_9APHY</name>
<proteinExistence type="predicted"/>
<feature type="compositionally biased region" description="Low complexity" evidence="1">
    <location>
        <begin position="183"/>
        <end position="198"/>
    </location>
</feature>
<dbReference type="AlphaFoldDB" id="A0AAW0GRA1"/>
<comment type="caution">
    <text evidence="2">The sequence shown here is derived from an EMBL/GenBank/DDBJ whole genome shotgun (WGS) entry which is preliminary data.</text>
</comment>
<feature type="compositionally biased region" description="Polar residues" evidence="1">
    <location>
        <begin position="137"/>
        <end position="150"/>
    </location>
</feature>
<organism evidence="2 3">
    <name type="scientific">Cerrena zonata</name>
    <dbReference type="NCBI Taxonomy" id="2478898"/>
    <lineage>
        <taxon>Eukaryota</taxon>
        <taxon>Fungi</taxon>
        <taxon>Dikarya</taxon>
        <taxon>Basidiomycota</taxon>
        <taxon>Agaricomycotina</taxon>
        <taxon>Agaricomycetes</taxon>
        <taxon>Polyporales</taxon>
        <taxon>Cerrenaceae</taxon>
        <taxon>Cerrena</taxon>
    </lineage>
</organism>
<feature type="compositionally biased region" description="Low complexity" evidence="1">
    <location>
        <begin position="112"/>
        <end position="136"/>
    </location>
</feature>